<dbReference type="Proteomes" id="UP001346869">
    <property type="component" value="Unassembled WGS sequence"/>
</dbReference>
<gene>
    <name evidence="1" type="ORF">PBY51_014735</name>
</gene>
<accession>A0AAN7WYJ1</accession>
<sequence>MLIRGGDRLTPGRLITGPFFYLSWLRGKGPLTWPAEAQGNLCCQHGMAALMDNKEAFSVGQQPSLLFSNLCSEDRYTCAFVESI</sequence>
<protein>
    <submittedName>
        <fullName evidence="1">Uncharacterized protein</fullName>
    </submittedName>
</protein>
<dbReference type="AlphaFoldDB" id="A0AAN7WYJ1"/>
<keyword evidence="2" id="KW-1185">Reference proteome</keyword>
<reference evidence="1 2" key="1">
    <citation type="journal article" date="2023" name="Genes (Basel)">
        <title>Chromosome-Level Genome Assembly and Circadian Gene Repertoire of the Patagonia Blennie Eleginops maclovinus-The Closest Ancestral Proxy of Antarctic Cryonotothenioids.</title>
        <authorList>
            <person name="Cheng C.C."/>
            <person name="Rivera-Colon A.G."/>
            <person name="Minhas B.F."/>
            <person name="Wilson L."/>
            <person name="Rayamajhi N."/>
            <person name="Vargas-Chacoff L."/>
            <person name="Catchen J.M."/>
        </authorList>
    </citation>
    <scope>NUCLEOTIDE SEQUENCE [LARGE SCALE GENOMIC DNA]</scope>
    <source>
        <strain evidence="1">JMC-PN-2008</strain>
    </source>
</reference>
<proteinExistence type="predicted"/>
<comment type="caution">
    <text evidence="1">The sequence shown here is derived from an EMBL/GenBank/DDBJ whole genome shotgun (WGS) entry which is preliminary data.</text>
</comment>
<name>A0AAN7WYJ1_ELEMC</name>
<evidence type="ECO:0000313" key="2">
    <source>
        <dbReference type="Proteomes" id="UP001346869"/>
    </source>
</evidence>
<dbReference type="EMBL" id="JAUZQC010000019">
    <property type="protein sequence ID" value="KAK5853593.1"/>
    <property type="molecule type" value="Genomic_DNA"/>
</dbReference>
<evidence type="ECO:0000313" key="1">
    <source>
        <dbReference type="EMBL" id="KAK5853593.1"/>
    </source>
</evidence>
<reference evidence="1 2" key="2">
    <citation type="journal article" date="2023" name="Mol. Biol. Evol.">
        <title>Genomics of Secondarily Temperate Adaptation in the Only Non-Antarctic Icefish.</title>
        <authorList>
            <person name="Rivera-Colon A.G."/>
            <person name="Rayamajhi N."/>
            <person name="Minhas B.F."/>
            <person name="Madrigal G."/>
            <person name="Bilyk K.T."/>
            <person name="Yoon V."/>
            <person name="Hune M."/>
            <person name="Gregory S."/>
            <person name="Cheng C.H.C."/>
            <person name="Catchen J.M."/>
        </authorList>
    </citation>
    <scope>NUCLEOTIDE SEQUENCE [LARGE SCALE GENOMIC DNA]</scope>
    <source>
        <strain evidence="1">JMC-PN-2008</strain>
    </source>
</reference>
<organism evidence="1 2">
    <name type="scientific">Eleginops maclovinus</name>
    <name type="common">Patagonian blennie</name>
    <name type="synonym">Eleginus maclovinus</name>
    <dbReference type="NCBI Taxonomy" id="56733"/>
    <lineage>
        <taxon>Eukaryota</taxon>
        <taxon>Metazoa</taxon>
        <taxon>Chordata</taxon>
        <taxon>Craniata</taxon>
        <taxon>Vertebrata</taxon>
        <taxon>Euteleostomi</taxon>
        <taxon>Actinopterygii</taxon>
        <taxon>Neopterygii</taxon>
        <taxon>Teleostei</taxon>
        <taxon>Neoteleostei</taxon>
        <taxon>Acanthomorphata</taxon>
        <taxon>Eupercaria</taxon>
        <taxon>Perciformes</taxon>
        <taxon>Notothenioidei</taxon>
        <taxon>Eleginopidae</taxon>
        <taxon>Eleginops</taxon>
    </lineage>
</organism>